<dbReference type="SUPFAM" id="SSF116922">
    <property type="entry name" value="YugE-like"/>
    <property type="match status" value="1"/>
</dbReference>
<dbReference type="InParanoid" id="F7PZK9"/>
<comment type="caution">
    <text evidence="1">The sequence shown here is derived from an EMBL/GenBank/DDBJ whole genome shotgun (WGS) entry which is preliminary data.</text>
</comment>
<dbReference type="AlphaFoldDB" id="F7PZK9"/>
<name>F7PZK9_9MOLU</name>
<proteinExistence type="predicted"/>
<dbReference type="RefSeq" id="WP_008826702.1">
    <property type="nucleotide sequence ID" value="NZ_AFNU02000002.1"/>
</dbReference>
<dbReference type="Gene3D" id="1.10.340.20">
    <property type="entry name" value="Apc36109-like domain"/>
    <property type="match status" value="1"/>
</dbReference>
<dbReference type="Proteomes" id="UP000005707">
    <property type="component" value="Unassembled WGS sequence"/>
</dbReference>
<sequence length="168" mass="19884">MNEIKTMKALINLWDPIQLLYTGCPEDEYDTYIDFIVKKISSNNPDEIAEIIYSVFSKHWGTMFKHCKKKCYYLAQIYLCIQEDGCKVYTILEKMIKLWDPIGFSNLNYSVINYTEVINSFLVNMQNNVLTSEITYSIFKEIYGDDFKFSIAECEGFIEVLYLKRRFI</sequence>
<organism evidence="1 2">
    <name type="scientific">Haloplasma contractile SSD-17B</name>
    <dbReference type="NCBI Taxonomy" id="1033810"/>
    <lineage>
        <taxon>Bacteria</taxon>
        <taxon>Bacillati</taxon>
        <taxon>Mycoplasmatota</taxon>
        <taxon>Mollicutes</taxon>
        <taxon>Haloplasmatales</taxon>
        <taxon>Haloplasmataceae</taxon>
        <taxon>Haloplasma</taxon>
    </lineage>
</organism>
<gene>
    <name evidence="1" type="ORF">HLPCO_000934</name>
</gene>
<dbReference type="InterPro" id="IPR023162">
    <property type="entry name" value="Apc36109-like_dom_sf"/>
</dbReference>
<accession>F7PZK9</accession>
<evidence type="ECO:0008006" key="3">
    <source>
        <dbReference type="Google" id="ProtNLM"/>
    </source>
</evidence>
<dbReference type="OrthoDB" id="2665787at2"/>
<evidence type="ECO:0000313" key="2">
    <source>
        <dbReference type="Proteomes" id="UP000005707"/>
    </source>
</evidence>
<dbReference type="EMBL" id="AFNU02000002">
    <property type="protein sequence ID" value="ERJ13305.1"/>
    <property type="molecule type" value="Genomic_DNA"/>
</dbReference>
<evidence type="ECO:0000313" key="1">
    <source>
        <dbReference type="EMBL" id="ERJ13305.1"/>
    </source>
</evidence>
<reference evidence="1 2" key="1">
    <citation type="journal article" date="2011" name="J. Bacteriol.">
        <title>Genome sequence of Haloplasma contractile, an unusual contractile bacterium from a deep-sea anoxic brine lake.</title>
        <authorList>
            <person name="Antunes A."/>
            <person name="Alam I."/>
            <person name="El Dorry H."/>
            <person name="Siam R."/>
            <person name="Robertson A."/>
            <person name="Bajic V.B."/>
            <person name="Stingl U."/>
        </authorList>
    </citation>
    <scope>NUCLEOTIDE SEQUENCE [LARGE SCALE GENOMIC DNA]</scope>
    <source>
        <strain evidence="1 2">SSD-17B</strain>
    </source>
</reference>
<protein>
    <recommendedName>
        <fullName evidence="3">DUF1871 domain-containing protein</fullName>
    </recommendedName>
</protein>
<keyword evidence="2" id="KW-1185">Reference proteome</keyword>
<reference evidence="1 2" key="2">
    <citation type="journal article" date="2013" name="PLoS ONE">
        <title>INDIGO - INtegrated Data Warehouse of MIcrobial GenOmes with Examples from the Red Sea Extremophiles.</title>
        <authorList>
            <person name="Alam I."/>
            <person name="Antunes A."/>
            <person name="Kamau A.A."/>
            <person name="Ba Alawi W."/>
            <person name="Kalkatawi M."/>
            <person name="Stingl U."/>
            <person name="Bajic V.B."/>
        </authorList>
    </citation>
    <scope>NUCLEOTIDE SEQUENCE [LARGE SCALE GENOMIC DNA]</scope>
    <source>
        <strain evidence="1 2">SSD-17B</strain>
    </source>
</reference>